<evidence type="ECO:0000256" key="8">
    <source>
        <dbReference type="ARBA" id="ARBA00022884"/>
    </source>
</evidence>
<dbReference type="CDD" id="cd09232">
    <property type="entry name" value="Snurportin-1_C"/>
    <property type="match status" value="1"/>
</dbReference>
<feature type="compositionally biased region" description="Low complexity" evidence="10">
    <location>
        <begin position="39"/>
        <end position="50"/>
    </location>
</feature>
<dbReference type="InterPro" id="IPR017336">
    <property type="entry name" value="Snurportin-1"/>
</dbReference>
<accession>A0A0E0JCZ9</accession>
<feature type="region of interest" description="Disordered" evidence="10">
    <location>
        <begin position="1"/>
        <end position="50"/>
    </location>
</feature>
<evidence type="ECO:0000256" key="4">
    <source>
        <dbReference type="ARBA" id="ARBA00007540"/>
    </source>
</evidence>
<comment type="subcellular location">
    <subcellularLocation>
        <location evidence="3">Cytoplasm</location>
    </subcellularLocation>
    <subcellularLocation>
        <location evidence="2">Nucleus</location>
    </subcellularLocation>
</comment>
<keyword evidence="7" id="KW-0963">Cytoplasm</keyword>
<evidence type="ECO:0000256" key="6">
    <source>
        <dbReference type="ARBA" id="ARBA00022448"/>
    </source>
</evidence>
<name>A0A0E0JCZ9_ORYPU</name>
<dbReference type="InterPro" id="IPR047857">
    <property type="entry name" value="Snurportin1_C"/>
</dbReference>
<evidence type="ECO:0000256" key="7">
    <source>
        <dbReference type="ARBA" id="ARBA00022490"/>
    </source>
</evidence>
<evidence type="ECO:0000313" key="12">
    <source>
        <dbReference type="EnsemblPlants" id="OPUNC01G00090.2"/>
    </source>
</evidence>
<keyword evidence="13" id="KW-1185">Reference proteome</keyword>
<keyword evidence="9" id="KW-0539">Nucleus</keyword>
<sequence>MAPPPSHRPYKRPAISDQQRRRDLAIQAQSARRADAQARARSLANSLLSPSSAAADNTAVEVDSELDHEPTVADAASKLRGSDARRWFARQIMLPEWMADAPPHLATDWHVFARPAGKRCLVVSCNGTTISRLRNGSILHRFPSALPNGSKRDISGPASSYSILDCIFHEPDETYYIIDMICWRGYSLYDCTAEFRFFWVNSKLMETTAGDPPSTYHRYRFSAVPIYECTLQGLQAAYSGSTPYVKDGLLFYNKHAHYLAGITPLALVWKDEACSQYVIDTDSKGQVPNEQHVVLELQEDGKLTTSDDPPVVFGSLDNEFIQKSNLRPGNLLRFAVRDERVKLVDGKMEISELQFVGKPNHARAFADSHSKVLFQYAARHAPLRIEDLIASIQSNNMELESTDVEMQEVVAEIAVCSGVGEDEALGLPASAGVDVGLGTPPPQRLRRVVVHLAPQLAAVEAPPPDAPLQLLQRRHLPVRANHALHVRRQGLHHGHGAFRIRRDRHGAIDPLREVLLHLRAQQGHVSARLLAAAVSGAQVAADIVARVGEEHVRHEGDGRRGALDVQHHALLHHHHHPSIHQ</sequence>
<reference evidence="12" key="1">
    <citation type="submission" date="2015-04" db="UniProtKB">
        <authorList>
            <consortium name="EnsemblPlants"/>
        </authorList>
    </citation>
    <scope>IDENTIFICATION</scope>
</reference>
<dbReference type="SUPFAM" id="SSF56091">
    <property type="entry name" value="DNA ligase/mRNA capping enzyme, catalytic domain"/>
    <property type="match status" value="1"/>
</dbReference>
<dbReference type="eggNOG" id="KOG3132">
    <property type="taxonomic scope" value="Eukaryota"/>
</dbReference>
<evidence type="ECO:0000256" key="10">
    <source>
        <dbReference type="SAM" id="MobiDB-lite"/>
    </source>
</evidence>
<keyword evidence="6" id="KW-0813">Transport</keyword>
<evidence type="ECO:0000259" key="11">
    <source>
        <dbReference type="Pfam" id="PF21974"/>
    </source>
</evidence>
<dbReference type="GO" id="GO:0005737">
    <property type="term" value="C:cytoplasm"/>
    <property type="evidence" value="ECO:0007669"/>
    <property type="project" value="UniProtKB-SubCell"/>
</dbReference>
<evidence type="ECO:0000256" key="9">
    <source>
        <dbReference type="ARBA" id="ARBA00023242"/>
    </source>
</evidence>
<evidence type="ECO:0000256" key="2">
    <source>
        <dbReference type="ARBA" id="ARBA00004123"/>
    </source>
</evidence>
<comment type="function">
    <text evidence="1">Functions as an U snRNP-specific nuclear import adapter. Involved in the trimethylguanosine (m3G)-cap-dependent nuclear import of U snRNPs. Binds specifically to the terminal m3G-cap U snRNAs.</text>
</comment>
<evidence type="ECO:0000256" key="5">
    <source>
        <dbReference type="ARBA" id="ARBA00016034"/>
    </source>
</evidence>
<dbReference type="OMA" id="TDWHVFA"/>
<dbReference type="Gramene" id="OPUNC01G00090.2">
    <property type="protein sequence ID" value="OPUNC01G00090.2"/>
    <property type="gene ID" value="OPUNC01G00090"/>
</dbReference>
<dbReference type="GO" id="GO:0003723">
    <property type="term" value="F:RNA binding"/>
    <property type="evidence" value="ECO:0007669"/>
    <property type="project" value="UniProtKB-KW"/>
</dbReference>
<reference evidence="12" key="2">
    <citation type="submission" date="2018-05" db="EMBL/GenBank/DDBJ databases">
        <title>OpunRS2 (Oryza punctata Reference Sequence Version 2).</title>
        <authorList>
            <person name="Zhang J."/>
            <person name="Kudrna D."/>
            <person name="Lee S."/>
            <person name="Talag J."/>
            <person name="Welchert J."/>
            <person name="Wing R.A."/>
        </authorList>
    </citation>
    <scope>NUCLEOTIDE SEQUENCE [LARGE SCALE GENOMIC DNA]</scope>
</reference>
<protein>
    <recommendedName>
        <fullName evidence="5">Snurportin-1</fullName>
    </recommendedName>
</protein>
<evidence type="ECO:0000256" key="3">
    <source>
        <dbReference type="ARBA" id="ARBA00004496"/>
    </source>
</evidence>
<dbReference type="AlphaFoldDB" id="A0A0E0JCZ9"/>
<evidence type="ECO:0000256" key="1">
    <source>
        <dbReference type="ARBA" id="ARBA00003975"/>
    </source>
</evidence>
<comment type="similarity">
    <text evidence="4">Belongs to the snurportin family.</text>
</comment>
<dbReference type="Pfam" id="PF21974">
    <property type="entry name" value="SPN1_m3Gcap_bd"/>
    <property type="match status" value="1"/>
</dbReference>
<dbReference type="Gene3D" id="3.30.470.30">
    <property type="entry name" value="DNA ligase/mRNA capping enzyme"/>
    <property type="match status" value="1"/>
</dbReference>
<dbReference type="PANTHER" id="PTHR13403">
    <property type="entry name" value="SNURPORTIN1 RNUT1 PROTEIN RNA, U TRANSPORTER 1"/>
    <property type="match status" value="1"/>
</dbReference>
<dbReference type="STRING" id="4537.A0A0E0JCZ9"/>
<dbReference type="GO" id="GO:0005634">
    <property type="term" value="C:nucleus"/>
    <property type="evidence" value="ECO:0007669"/>
    <property type="project" value="UniProtKB-SubCell"/>
</dbReference>
<dbReference type="EnsemblPlants" id="OPUNC01G00090.2">
    <property type="protein sequence ID" value="OPUNC01G00090.2"/>
    <property type="gene ID" value="OPUNC01G00090"/>
</dbReference>
<keyword evidence="8" id="KW-0694">RNA-binding</keyword>
<dbReference type="PANTHER" id="PTHR13403:SF6">
    <property type="entry name" value="SNURPORTIN-1"/>
    <property type="match status" value="1"/>
</dbReference>
<evidence type="ECO:0000313" key="13">
    <source>
        <dbReference type="Proteomes" id="UP000026962"/>
    </source>
</evidence>
<dbReference type="Proteomes" id="UP000026962">
    <property type="component" value="Chromosome 1"/>
</dbReference>
<feature type="domain" description="Snurportin-1 m3G cap-binding" evidence="11">
    <location>
        <begin position="91"/>
        <end position="266"/>
    </location>
</feature>
<organism evidence="12">
    <name type="scientific">Oryza punctata</name>
    <name type="common">Red rice</name>
    <dbReference type="NCBI Taxonomy" id="4537"/>
    <lineage>
        <taxon>Eukaryota</taxon>
        <taxon>Viridiplantae</taxon>
        <taxon>Streptophyta</taxon>
        <taxon>Embryophyta</taxon>
        <taxon>Tracheophyta</taxon>
        <taxon>Spermatophyta</taxon>
        <taxon>Magnoliopsida</taxon>
        <taxon>Liliopsida</taxon>
        <taxon>Poales</taxon>
        <taxon>Poaceae</taxon>
        <taxon>BOP clade</taxon>
        <taxon>Oryzoideae</taxon>
        <taxon>Oryzeae</taxon>
        <taxon>Oryzinae</taxon>
        <taxon>Oryza</taxon>
    </lineage>
</organism>
<proteinExistence type="inferred from homology"/>
<dbReference type="GO" id="GO:0061015">
    <property type="term" value="P:snRNA import into nucleus"/>
    <property type="evidence" value="ECO:0007669"/>
    <property type="project" value="InterPro"/>
</dbReference>